<keyword evidence="2" id="KW-1185">Reference proteome</keyword>
<proteinExistence type="predicted"/>
<evidence type="ECO:0000313" key="2">
    <source>
        <dbReference type="Proteomes" id="UP001056978"/>
    </source>
</evidence>
<organism evidence="1 2">
    <name type="scientific">Plasmodium brasilianum</name>
    <dbReference type="NCBI Taxonomy" id="5824"/>
    <lineage>
        <taxon>Eukaryota</taxon>
        <taxon>Sar</taxon>
        <taxon>Alveolata</taxon>
        <taxon>Apicomplexa</taxon>
        <taxon>Aconoidasida</taxon>
        <taxon>Haemosporida</taxon>
        <taxon>Plasmodiidae</taxon>
        <taxon>Plasmodium</taxon>
        <taxon>Plasmodium (Plasmodium)</taxon>
    </lineage>
</organism>
<protein>
    <submittedName>
        <fullName evidence="1">tRNA (Adenine(58)-N(1))-methyltransferase non-catalytic subunit TRM6</fullName>
    </submittedName>
</protein>
<evidence type="ECO:0000313" key="1">
    <source>
        <dbReference type="EMBL" id="KAI4839366.1"/>
    </source>
</evidence>
<comment type="caution">
    <text evidence="1">The sequence shown here is derived from an EMBL/GenBank/DDBJ whole genome shotgun (WGS) entry which is preliminary data.</text>
</comment>
<dbReference type="Proteomes" id="UP001056978">
    <property type="component" value="Chromosome 7"/>
</dbReference>
<sequence>MIIRKHDFVLIDDELKCRLHKIVDMKIKIKKNYINLLFLVNKKYGSTYTFMNNKWVRSKKKKSKLDIDCSEDIKGTNKDIFYNNNSQKLTEENIAELKEENFENPYEVVQKLVDNSTTFKEKTIISKFKYVEKKLKRHFCQFTVYECNIVNLVNFYYKYFPEKISYVRIDYLANLLFHLNRDYYVRSDTHLNDEKIKAVWSIQHKLDEEKNKSSLTNYRSDNIDDDLFFKHNILIYDDSFGLLTSVINIIYKFNVNIFSLIHKNSSNAIIPSFGIRKNTNIVKVSISETAVGVNSRAHAYFNEHFDFVHSYEGEKHNVVTGRKMGKHQPNIRKNEKDEFITTNYFVNEEKAVNSYTSKNVRSTNKGSVMEQHNCKDGFGGIGNDTVGSWNNSEKEENEQYEKADQNDEKGKKGQYGETNSNDETNQNEEVLQNEVLQNEVLQNDDILSVSEEKGTKRKLDELYDKRNNEKTIPEYKKSKGNDSGVHITNVPAPNAEMEMSLLHDINLRKAESFVIILSSEFMYKTNTDVNMLIDRLINVSLKYLNNDGKIIIHTDDLNILNIFLKLLIKTKAFINIKLNEYILREQQVVKRRTHPVIKNSKLADGFLLTALKVQG</sequence>
<gene>
    <name evidence="1" type="ORF">MKS88_001915</name>
</gene>
<accession>A0ACB9YB40</accession>
<reference evidence="1" key="1">
    <citation type="submission" date="2022-06" db="EMBL/GenBank/DDBJ databases">
        <title>The First Complete Genome of the Simian Malaria Parasite Plasmodium brasilianum.</title>
        <authorList>
            <person name="Bajic M."/>
            <person name="Ravishankar S."/>
        </authorList>
    </citation>
    <scope>NUCLEOTIDE SEQUENCE</scope>
    <source>
        <strain evidence="1">Bolivian I</strain>
    </source>
</reference>
<dbReference type="EMBL" id="CM043775">
    <property type="protein sequence ID" value="KAI4839366.1"/>
    <property type="molecule type" value="Genomic_DNA"/>
</dbReference>
<name>A0ACB9YB40_PLABR</name>